<organism evidence="1 2">
    <name type="scientific">Anoxybacillus flavithermus</name>
    <dbReference type="NCBI Taxonomy" id="33934"/>
    <lineage>
        <taxon>Bacteria</taxon>
        <taxon>Bacillati</taxon>
        <taxon>Bacillota</taxon>
        <taxon>Bacilli</taxon>
        <taxon>Bacillales</taxon>
        <taxon>Anoxybacillaceae</taxon>
        <taxon>Anoxybacillus</taxon>
    </lineage>
</organism>
<reference evidence="1 2" key="1">
    <citation type="submission" date="2016-03" db="EMBL/GenBank/DDBJ databases">
        <title>Spore heat resistance.</title>
        <authorList>
            <person name="Boekhorst J."/>
            <person name="Berendsen E.M."/>
            <person name="Wells-Bennik M.H."/>
            <person name="Kuipers O.P."/>
        </authorList>
    </citation>
    <scope>NUCLEOTIDE SEQUENCE [LARGE SCALE GENOMIC DNA]</scope>
    <source>
        <strain evidence="1 2">AF16</strain>
    </source>
</reference>
<dbReference type="AlphaFoldDB" id="A0A178TI30"/>
<proteinExistence type="predicted"/>
<dbReference type="EMBL" id="LUCQ01000061">
    <property type="protein sequence ID" value="OAO80937.1"/>
    <property type="molecule type" value="Genomic_DNA"/>
</dbReference>
<evidence type="ECO:0000313" key="1">
    <source>
        <dbReference type="EMBL" id="OAO80937.1"/>
    </source>
</evidence>
<evidence type="ECO:0000313" key="2">
    <source>
        <dbReference type="Proteomes" id="UP000078336"/>
    </source>
</evidence>
<dbReference type="Proteomes" id="UP000078336">
    <property type="component" value="Unassembled WGS sequence"/>
</dbReference>
<comment type="caution">
    <text evidence="1">The sequence shown here is derived from an EMBL/GenBank/DDBJ whole genome shotgun (WGS) entry which is preliminary data.</text>
</comment>
<gene>
    <name evidence="1" type="ORF">TAF16_0876</name>
</gene>
<sequence>MAEITANGYVSIREHIVQNWKKIVLLNDANNQIFSTTIDSTGTKAKWTHTRTTEQRVTGYNDFGEPMYEQVKVESNPTLEISLTLTGADVSIHSSVTKVQVLDTQNRIMTEETFAPFTFKTAQDELTLTIKIQVPQQ</sequence>
<dbReference type="OrthoDB" id="2973268at2"/>
<keyword evidence="2" id="KW-1185">Reference proteome</keyword>
<protein>
    <submittedName>
        <fullName evidence="1">Uncharacterized protein</fullName>
    </submittedName>
</protein>
<dbReference type="PATRIC" id="fig|33934.7.peg.2010"/>
<dbReference type="RefSeq" id="WP_064214066.1">
    <property type="nucleotide sequence ID" value="NZ_LUCQ01000061.1"/>
</dbReference>
<name>A0A178TI30_9BACL</name>
<accession>A0A178TI30</accession>